<name>A0A1G4WZL5_9MYCO</name>
<organism evidence="10 11">
    <name type="scientific">Mycolicibacterium fluoranthenivorans</name>
    <dbReference type="NCBI Taxonomy" id="258505"/>
    <lineage>
        <taxon>Bacteria</taxon>
        <taxon>Bacillati</taxon>
        <taxon>Actinomycetota</taxon>
        <taxon>Actinomycetes</taxon>
        <taxon>Mycobacteriales</taxon>
        <taxon>Mycobacteriaceae</taxon>
        <taxon>Mycolicibacterium</taxon>
    </lineage>
</organism>
<keyword evidence="6" id="KW-0560">Oxidoreductase</keyword>
<comment type="similarity">
    <text evidence="2">Belongs to the nitronate monooxygenase family. NMO class I subfamily.</text>
</comment>
<keyword evidence="4" id="KW-0285">Flavoprotein</keyword>
<proteinExistence type="inferred from homology"/>
<comment type="catalytic activity">
    <reaction evidence="9">
        <text>3 propionate 3-nitronate + 3 O2 + H2O = 3 3-oxopropanoate + 2 nitrate + nitrite + H2O2 + 3 H(+)</text>
        <dbReference type="Rhea" id="RHEA:57332"/>
        <dbReference type="ChEBI" id="CHEBI:15377"/>
        <dbReference type="ChEBI" id="CHEBI:15378"/>
        <dbReference type="ChEBI" id="CHEBI:15379"/>
        <dbReference type="ChEBI" id="CHEBI:16240"/>
        <dbReference type="ChEBI" id="CHEBI:16301"/>
        <dbReference type="ChEBI" id="CHEBI:17632"/>
        <dbReference type="ChEBI" id="CHEBI:33190"/>
        <dbReference type="ChEBI" id="CHEBI:136067"/>
    </reaction>
</comment>
<dbReference type="GO" id="GO:0018580">
    <property type="term" value="F:nitronate monooxygenase activity"/>
    <property type="evidence" value="ECO:0007669"/>
    <property type="project" value="InterPro"/>
</dbReference>
<comment type="cofactor">
    <cofactor evidence="1">
        <name>FMN</name>
        <dbReference type="ChEBI" id="CHEBI:58210"/>
    </cofactor>
</comment>
<sequence length="338" mass="34547">MGEFNLNDLAVPILVAPMAGGPSTPALAAAGSEAGGLGFIAAGYLSADTFAERLTATRKLTTRPLGVNLFAPQPSAVQPGDIDRYIAELAGEAARYGVSLGEPKFNDDDWAAKLEVVLDIRPEVVSFTFGSPSAEESARLRAAGITTVATVTTLAEAQEAVSKGVDALAVQGPAAGGHRGTYDPAARPAAQPLDELLAEVLAATGVPVVAAGGLVTAQDVGRVLDAGAAAAQLGTAFLLADEAGSSPVHRAALQNPAFTETVVTKAFSGRYARGLRNRFIDEHDERAPLGYPEVHYLTSPVRAASVRAGDPQATNIWAGTGFRGITTGPAAQIIGALI</sequence>
<reference evidence="11" key="1">
    <citation type="submission" date="2016-10" db="EMBL/GenBank/DDBJ databases">
        <authorList>
            <person name="Varghese N."/>
            <person name="Submissions S."/>
        </authorList>
    </citation>
    <scope>NUCLEOTIDE SEQUENCE [LARGE SCALE GENOMIC DNA]</scope>
    <source>
        <strain evidence="11">UNC267MFSha1.1M11</strain>
    </source>
</reference>
<dbReference type="CDD" id="cd04730">
    <property type="entry name" value="NPD_like"/>
    <property type="match status" value="1"/>
</dbReference>
<evidence type="ECO:0000256" key="4">
    <source>
        <dbReference type="ARBA" id="ARBA00022630"/>
    </source>
</evidence>
<accession>A0A1G4WZL5</accession>
<dbReference type="Pfam" id="PF03060">
    <property type="entry name" value="NMO"/>
    <property type="match status" value="1"/>
</dbReference>
<gene>
    <name evidence="10" type="ORF">SAMN02799620_05763</name>
</gene>
<evidence type="ECO:0000256" key="1">
    <source>
        <dbReference type="ARBA" id="ARBA00001917"/>
    </source>
</evidence>
<evidence type="ECO:0000313" key="11">
    <source>
        <dbReference type="Proteomes" id="UP000199707"/>
    </source>
</evidence>
<evidence type="ECO:0000313" key="10">
    <source>
        <dbReference type="EMBL" id="SCX32960.1"/>
    </source>
</evidence>
<dbReference type="InterPro" id="IPR004136">
    <property type="entry name" value="NMO"/>
</dbReference>
<dbReference type="Proteomes" id="UP000199707">
    <property type="component" value="Unassembled WGS sequence"/>
</dbReference>
<evidence type="ECO:0000256" key="3">
    <source>
        <dbReference type="ARBA" id="ARBA00022575"/>
    </source>
</evidence>
<protein>
    <recommendedName>
        <fullName evidence="8">Propionate 3-nitronate monooxygenase</fullName>
    </recommendedName>
</protein>
<dbReference type="PANTHER" id="PTHR42747:SF3">
    <property type="entry name" value="NITRONATE MONOOXYGENASE-RELATED"/>
    <property type="match status" value="1"/>
</dbReference>
<dbReference type="EMBL" id="FMUB01000016">
    <property type="protein sequence ID" value="SCX32960.1"/>
    <property type="molecule type" value="Genomic_DNA"/>
</dbReference>
<evidence type="ECO:0000256" key="6">
    <source>
        <dbReference type="ARBA" id="ARBA00023002"/>
    </source>
</evidence>
<evidence type="ECO:0000256" key="5">
    <source>
        <dbReference type="ARBA" id="ARBA00022643"/>
    </source>
</evidence>
<dbReference type="RefSeq" id="WP_090363951.1">
    <property type="nucleotide sequence ID" value="NZ_FMUB01000016.1"/>
</dbReference>
<dbReference type="PANTHER" id="PTHR42747">
    <property type="entry name" value="NITRONATE MONOOXYGENASE-RELATED"/>
    <property type="match status" value="1"/>
</dbReference>
<evidence type="ECO:0000256" key="2">
    <source>
        <dbReference type="ARBA" id="ARBA00009881"/>
    </source>
</evidence>
<dbReference type="SUPFAM" id="SSF51412">
    <property type="entry name" value="Inosine monophosphate dehydrogenase (IMPDH)"/>
    <property type="match status" value="1"/>
</dbReference>
<dbReference type="Gene3D" id="3.20.20.70">
    <property type="entry name" value="Aldolase class I"/>
    <property type="match status" value="1"/>
</dbReference>
<keyword evidence="7 10" id="KW-0503">Monooxygenase</keyword>
<dbReference type="STRING" id="1502745.SAMN02799620_05763"/>
<keyword evidence="3" id="KW-0216">Detoxification</keyword>
<dbReference type="InterPro" id="IPR013785">
    <property type="entry name" value="Aldolase_TIM"/>
</dbReference>
<evidence type="ECO:0000256" key="9">
    <source>
        <dbReference type="ARBA" id="ARBA00049401"/>
    </source>
</evidence>
<evidence type="ECO:0000256" key="7">
    <source>
        <dbReference type="ARBA" id="ARBA00023033"/>
    </source>
</evidence>
<keyword evidence="5" id="KW-0288">FMN</keyword>
<evidence type="ECO:0000256" key="8">
    <source>
        <dbReference type="ARBA" id="ARBA00031155"/>
    </source>
</evidence>
<dbReference type="AlphaFoldDB" id="A0A1G4WZL5"/>
<dbReference type="GO" id="GO:0009636">
    <property type="term" value="P:response to toxic substance"/>
    <property type="evidence" value="ECO:0007669"/>
    <property type="project" value="UniProtKB-KW"/>
</dbReference>